<protein>
    <submittedName>
        <fullName evidence="2">DUF4381 domain-containing protein</fullName>
    </submittedName>
</protein>
<keyword evidence="1" id="KW-1133">Transmembrane helix</keyword>
<dbReference type="Proteomes" id="UP000288012">
    <property type="component" value="Unassembled WGS sequence"/>
</dbReference>
<comment type="caution">
    <text evidence="2">The sequence shown here is derived from an EMBL/GenBank/DDBJ whole genome shotgun (WGS) entry which is preliminary data.</text>
</comment>
<reference evidence="2 3" key="1">
    <citation type="submission" date="2018-12" db="EMBL/GenBank/DDBJ databases">
        <title>Legionella sp,whole genome shotgun sequence.</title>
        <authorList>
            <person name="Wu H."/>
        </authorList>
    </citation>
    <scope>NUCLEOTIDE SEQUENCE [LARGE SCALE GENOMIC DNA]</scope>
    <source>
        <strain evidence="3">km714</strain>
    </source>
</reference>
<gene>
    <name evidence="2" type="ORF">EKM59_04855</name>
</gene>
<keyword evidence="1" id="KW-0812">Transmembrane</keyword>
<organism evidence="2 3">
    <name type="scientific">Legionella septentrionalis</name>
    <dbReference type="NCBI Taxonomy" id="2498109"/>
    <lineage>
        <taxon>Bacteria</taxon>
        <taxon>Pseudomonadati</taxon>
        <taxon>Pseudomonadota</taxon>
        <taxon>Gammaproteobacteria</taxon>
        <taxon>Legionellales</taxon>
        <taxon>Legionellaceae</taxon>
        <taxon>Legionella</taxon>
    </lineage>
</organism>
<keyword evidence="1" id="KW-0472">Membrane</keyword>
<dbReference type="EMBL" id="RZGR01000011">
    <property type="protein sequence ID" value="RUQ88644.1"/>
    <property type="molecule type" value="Genomic_DNA"/>
</dbReference>
<evidence type="ECO:0000313" key="2">
    <source>
        <dbReference type="EMBL" id="RUQ88644.1"/>
    </source>
</evidence>
<dbReference type="InterPro" id="IPR025489">
    <property type="entry name" value="DUF4381"/>
</dbReference>
<evidence type="ECO:0000313" key="3">
    <source>
        <dbReference type="Proteomes" id="UP000288012"/>
    </source>
</evidence>
<name>A0A433JJQ8_9GAMM</name>
<proteinExistence type="predicted"/>
<dbReference type="AlphaFoldDB" id="A0A433JJQ8"/>
<accession>A0A433JJQ8</accession>
<sequence>MAKRFSLRWFYIFAGFLPWSAGFAASPPPQQELAHLRDIHIPPAIGWWPLAPGWYVILCLLAVALFALAFFLYRHYKRGRAKRHALRILKTYRLEYAQQGNAQITCARISELLKRVALVYFPREQVASLQGEDWINFLDKTGRGIDFQPLKMELLELPFQPDNRTQAPPQNKLPKQQSGKLPLLFMQTEKWIKQRSKPCLN</sequence>
<dbReference type="RefSeq" id="WP_127111192.1">
    <property type="nucleotide sequence ID" value="NZ_RZGR01000011.1"/>
</dbReference>
<evidence type="ECO:0000256" key="1">
    <source>
        <dbReference type="SAM" id="Phobius"/>
    </source>
</evidence>
<dbReference type="Pfam" id="PF14316">
    <property type="entry name" value="DUF4381"/>
    <property type="match status" value="1"/>
</dbReference>
<keyword evidence="3" id="KW-1185">Reference proteome</keyword>
<feature type="transmembrane region" description="Helical" evidence="1">
    <location>
        <begin position="53"/>
        <end position="73"/>
    </location>
</feature>